<comment type="caution">
    <text evidence="1">The sequence shown here is derived from an EMBL/GenBank/DDBJ whole genome shotgun (WGS) entry which is preliminary data.</text>
</comment>
<organism evidence="1">
    <name type="scientific">marine sediment metagenome</name>
    <dbReference type="NCBI Taxonomy" id="412755"/>
    <lineage>
        <taxon>unclassified sequences</taxon>
        <taxon>metagenomes</taxon>
        <taxon>ecological metagenomes</taxon>
    </lineage>
</organism>
<dbReference type="EMBL" id="LAZR01009092">
    <property type="protein sequence ID" value="KKM74733.1"/>
    <property type="molecule type" value="Genomic_DNA"/>
</dbReference>
<sequence length="73" mass="8188">MTTEQNKTLGSVGKKLQVAFPNFFGTIRFNMAKARDYSLSNIEQCVAVEYDGTLIKNLGTRISGEKHKNKGYE</sequence>
<name>A0A0F9JYA9_9ZZZZ</name>
<proteinExistence type="predicted"/>
<gene>
    <name evidence="1" type="ORF">LCGC14_1397370</name>
</gene>
<accession>A0A0F9JYA9</accession>
<dbReference type="AlphaFoldDB" id="A0A0F9JYA9"/>
<evidence type="ECO:0000313" key="1">
    <source>
        <dbReference type="EMBL" id="KKM74733.1"/>
    </source>
</evidence>
<reference evidence="1" key="1">
    <citation type="journal article" date="2015" name="Nature">
        <title>Complex archaea that bridge the gap between prokaryotes and eukaryotes.</title>
        <authorList>
            <person name="Spang A."/>
            <person name="Saw J.H."/>
            <person name="Jorgensen S.L."/>
            <person name="Zaremba-Niedzwiedzka K."/>
            <person name="Martijn J."/>
            <person name="Lind A.E."/>
            <person name="van Eijk R."/>
            <person name="Schleper C."/>
            <person name="Guy L."/>
            <person name="Ettema T.J."/>
        </authorList>
    </citation>
    <scope>NUCLEOTIDE SEQUENCE</scope>
</reference>
<protein>
    <submittedName>
        <fullName evidence="1">Uncharacterized protein</fullName>
    </submittedName>
</protein>